<dbReference type="Pfam" id="PF03963">
    <property type="entry name" value="FlgD"/>
    <property type="match status" value="1"/>
</dbReference>
<dbReference type="RefSeq" id="WP_091238476.1">
    <property type="nucleotide sequence ID" value="NZ_FNIR01000001.1"/>
</dbReference>
<accession>A0A1H0CMC0</accession>
<dbReference type="GO" id="GO:0044781">
    <property type="term" value="P:bacterial-type flagellum organization"/>
    <property type="evidence" value="ECO:0007669"/>
    <property type="project" value="UniProtKB-KW"/>
</dbReference>
<dbReference type="EMBL" id="FNIR01000001">
    <property type="protein sequence ID" value="SDN59018.1"/>
    <property type="molecule type" value="Genomic_DNA"/>
</dbReference>
<dbReference type="Proteomes" id="UP000199088">
    <property type="component" value="Unassembled WGS sequence"/>
</dbReference>
<evidence type="ECO:0000256" key="2">
    <source>
        <dbReference type="ARBA" id="ARBA00022795"/>
    </source>
</evidence>
<evidence type="ECO:0000256" key="1">
    <source>
        <dbReference type="ARBA" id="ARBA00010577"/>
    </source>
</evidence>
<dbReference type="InterPro" id="IPR005648">
    <property type="entry name" value="FlgD"/>
</dbReference>
<reference evidence="4" key="1">
    <citation type="submission" date="2016-10" db="EMBL/GenBank/DDBJ databases">
        <authorList>
            <person name="Varghese N."/>
            <person name="Submissions S."/>
        </authorList>
    </citation>
    <scope>NUCLEOTIDE SEQUENCE [LARGE SCALE GENOMIC DNA]</scope>
    <source>
        <strain evidence="4">DSM 45843</strain>
    </source>
</reference>
<gene>
    <name evidence="3" type="ORF">SAMN05660199_00351</name>
</gene>
<name>A0A1H0CMC0_9ACTN</name>
<keyword evidence="4" id="KW-1185">Reference proteome</keyword>
<dbReference type="AlphaFoldDB" id="A0A1H0CMC0"/>
<keyword evidence="2" id="KW-1005">Bacterial flagellum biogenesis</keyword>
<organism evidence="3 4">
    <name type="scientific">Klenkia soli</name>
    <dbReference type="NCBI Taxonomy" id="1052260"/>
    <lineage>
        <taxon>Bacteria</taxon>
        <taxon>Bacillati</taxon>
        <taxon>Actinomycetota</taxon>
        <taxon>Actinomycetes</taxon>
        <taxon>Geodermatophilales</taxon>
        <taxon>Geodermatophilaceae</taxon>
        <taxon>Klenkia</taxon>
    </lineage>
</organism>
<evidence type="ECO:0000313" key="3">
    <source>
        <dbReference type="EMBL" id="SDN59018.1"/>
    </source>
</evidence>
<keyword evidence="3" id="KW-0969">Cilium</keyword>
<sequence length="140" mass="14161">MTLKVSADASILAAAQSSATTTAGTTGMDKDTFLKLLVAQMKYQDPQSPTDSSAFITQTAAYSQVEALQALSDQNASMLAMQRATTAGALVGKSVSYLATDGTTVKGTVSSVTIATDSTEAQATVGGTSIPVSRLTAISA</sequence>
<comment type="similarity">
    <text evidence="1">Belongs to the FlgD family.</text>
</comment>
<proteinExistence type="inferred from homology"/>
<evidence type="ECO:0000313" key="4">
    <source>
        <dbReference type="Proteomes" id="UP000199088"/>
    </source>
</evidence>
<protein>
    <submittedName>
        <fullName evidence="3">Flagellar basal-body rod modification protein FlgD</fullName>
    </submittedName>
</protein>
<keyword evidence="3" id="KW-0966">Cell projection</keyword>
<dbReference type="OrthoDB" id="9785233at2"/>
<dbReference type="STRING" id="1052260.SAMN05660199_00351"/>
<keyword evidence="3" id="KW-0282">Flagellum</keyword>